<dbReference type="KEGG" id="char:105906190"/>
<keyword evidence="3" id="KW-0378">Hydrolase</keyword>
<dbReference type="PROSITE" id="PS50240">
    <property type="entry name" value="TRYPSIN_DOM"/>
    <property type="match status" value="2"/>
</dbReference>
<dbReference type="RefSeq" id="XP_042559757.1">
    <property type="nucleotide sequence ID" value="XM_042703823.1"/>
</dbReference>
<evidence type="ECO:0000256" key="1">
    <source>
        <dbReference type="ARBA" id="ARBA00022670"/>
    </source>
</evidence>
<feature type="domain" description="Peptidase S1" evidence="7">
    <location>
        <begin position="87"/>
        <end position="280"/>
    </location>
</feature>
<dbReference type="AlphaFoldDB" id="A0A8M1K7F6"/>
<feature type="domain" description="Peptidase S1" evidence="7">
    <location>
        <begin position="327"/>
        <end position="567"/>
    </location>
</feature>
<dbReference type="Pfam" id="PF00089">
    <property type="entry name" value="Trypsin"/>
    <property type="match status" value="2"/>
</dbReference>
<feature type="compositionally biased region" description="Acidic residues" evidence="5">
    <location>
        <begin position="772"/>
        <end position="781"/>
    </location>
</feature>
<dbReference type="FunFam" id="2.40.10.10:FF:000024">
    <property type="entry name" value="Serine protease 53"/>
    <property type="match status" value="2"/>
</dbReference>
<organism evidence="8 9">
    <name type="scientific">Clupea harengus</name>
    <name type="common">Atlantic herring</name>
    <dbReference type="NCBI Taxonomy" id="7950"/>
    <lineage>
        <taxon>Eukaryota</taxon>
        <taxon>Metazoa</taxon>
        <taxon>Chordata</taxon>
        <taxon>Craniata</taxon>
        <taxon>Vertebrata</taxon>
        <taxon>Euteleostomi</taxon>
        <taxon>Actinopterygii</taxon>
        <taxon>Neopterygii</taxon>
        <taxon>Teleostei</taxon>
        <taxon>Clupei</taxon>
        <taxon>Clupeiformes</taxon>
        <taxon>Clupeoidei</taxon>
        <taxon>Clupeidae</taxon>
        <taxon>Clupea</taxon>
    </lineage>
</organism>
<evidence type="ECO:0000259" key="7">
    <source>
        <dbReference type="PROSITE" id="PS50240"/>
    </source>
</evidence>
<accession>A0A8M1K7F6</accession>
<dbReference type="GO" id="GO:0004252">
    <property type="term" value="F:serine-type endopeptidase activity"/>
    <property type="evidence" value="ECO:0007669"/>
    <property type="project" value="InterPro"/>
</dbReference>
<dbReference type="GeneID" id="105906190"/>
<dbReference type="CDD" id="cd00190">
    <property type="entry name" value="Tryp_SPc"/>
    <property type="match status" value="2"/>
</dbReference>
<evidence type="ECO:0000256" key="3">
    <source>
        <dbReference type="ARBA" id="ARBA00022801"/>
    </source>
</evidence>
<evidence type="ECO:0000256" key="5">
    <source>
        <dbReference type="SAM" id="MobiDB-lite"/>
    </source>
</evidence>
<reference evidence="9" key="1">
    <citation type="submission" date="2025-08" db="UniProtKB">
        <authorList>
            <consortium name="RefSeq"/>
        </authorList>
    </citation>
    <scope>IDENTIFICATION</scope>
</reference>
<evidence type="ECO:0000313" key="8">
    <source>
        <dbReference type="Proteomes" id="UP000515152"/>
    </source>
</evidence>
<dbReference type="Proteomes" id="UP000515152">
    <property type="component" value="Chromosome 26"/>
</dbReference>
<gene>
    <name evidence="9" type="primary">LOC105906190</name>
</gene>
<dbReference type="InterPro" id="IPR001254">
    <property type="entry name" value="Trypsin_dom"/>
</dbReference>
<feature type="region of interest" description="Disordered" evidence="5">
    <location>
        <begin position="765"/>
        <end position="797"/>
    </location>
</feature>
<dbReference type="PANTHER" id="PTHR24253">
    <property type="entry name" value="TRANSMEMBRANE PROTEASE SERINE"/>
    <property type="match status" value="1"/>
</dbReference>
<name>A0A8M1K7F6_CLUHA</name>
<keyword evidence="2" id="KW-0732">Signal</keyword>
<feature type="compositionally biased region" description="Low complexity" evidence="5">
    <location>
        <begin position="782"/>
        <end position="794"/>
    </location>
</feature>
<feature type="region of interest" description="Disordered" evidence="5">
    <location>
        <begin position="294"/>
        <end position="315"/>
    </location>
</feature>
<proteinExistence type="predicted"/>
<dbReference type="InterPro" id="IPR018114">
    <property type="entry name" value="TRYPSIN_HIS"/>
</dbReference>
<keyword evidence="8" id="KW-1185">Reference proteome</keyword>
<dbReference type="Pfam" id="PF01390">
    <property type="entry name" value="SEA"/>
    <property type="match status" value="1"/>
</dbReference>
<feature type="compositionally biased region" description="Low complexity" evidence="5">
    <location>
        <begin position="297"/>
        <end position="315"/>
    </location>
</feature>
<keyword evidence="4" id="KW-1015">Disulfide bond</keyword>
<dbReference type="GO" id="GO:0006508">
    <property type="term" value="P:proteolysis"/>
    <property type="evidence" value="ECO:0007669"/>
    <property type="project" value="UniProtKB-KW"/>
</dbReference>
<feature type="domain" description="SEA" evidence="6">
    <location>
        <begin position="693"/>
        <end position="832"/>
    </location>
</feature>
<evidence type="ECO:0000256" key="2">
    <source>
        <dbReference type="ARBA" id="ARBA00022729"/>
    </source>
</evidence>
<dbReference type="PANTHER" id="PTHR24253:SF171">
    <property type="entry name" value="SERINE PROTEASE 56-LIKE"/>
    <property type="match status" value="1"/>
</dbReference>
<dbReference type="OrthoDB" id="10002959at2759"/>
<dbReference type="InterPro" id="IPR000082">
    <property type="entry name" value="SEA_dom"/>
</dbReference>
<protein>
    <submittedName>
        <fullName evidence="9">Transmembrane protease serine 9-like</fullName>
    </submittedName>
</protein>
<sequence length="859" mass="93454">MKCTLLGPQPKPTLMKCTLLGPQPKPTLMKCTLLGPQPKPTLMKCTLLGPQPKPTLMKCTLLGPQPKPTLMKCTLLGPQPKPILMKCTLGIVGAGSLEVYLGRQNQEGSNPNEVRTTVSRIISHPDYNRFTRDNDIALLQLSAPVTFTDYISPVCLGASGSVFINGTDSWVTGWGNIGDGESLPSPGTLQEVEVPVIVNTKCSSFYGVGTITDNMICAGVLVGGNDSCQEDSGGPLVSRQDSVWVQSGIFSFGKGCARPNFPGVYTRVSRYQSWINSFINRNQPGFIQFTRPPPPATTVSSPSASTAPVPTSTSTLQMCSRPLNTRVVGGQNAPAGSWPWQASIHFFGFHLCGGSLINEEWVLSAAHCFPSVGAGDLEVYLGRQNQNGSNPNEVRTTVSRIISHPYYDRFTRDNDIALLQLSAPVTFTNFIRPVSLAASGSVFIKGTDSWVTGWGNIGERGSLPSPGTLQEEKVSVEEVSVTQRSSLYGVGTITDNMICAGVRAEGKDSFRVRKIQVDSGGPLVSKQDSVWVQSGIFSFGKGCARPNFPGVYTRVSRYQSWINSYISSGRASFIQFSLPERSCRPRTTDNIAIPMVTVIFEVKNLSASSGLFQLITDMIDKSSKERYTDPSYSKTIFLQISQSNSVRASETKMEVEIQQWFKVPEGPDLCFPGNHIVEDVIRKALTPRFGPVSIISITDSFSVVATFLTNIKFEDALNNHTSEEFKNLERQIIKVIDEITKTKHGIVYKRTLVLGFRPRATSRRTKRSVMETEVELQEDFDSTSTSSSSSNSSTPAFPRADDILDTLKRAAANSSLGFTVDIDSINVTAAVTSGAVNCWALSARLIGLSLLVSWTWLAG</sequence>
<evidence type="ECO:0000259" key="6">
    <source>
        <dbReference type="PROSITE" id="PS50024"/>
    </source>
</evidence>
<evidence type="ECO:0000313" key="9">
    <source>
        <dbReference type="RefSeq" id="XP_042559757.1"/>
    </source>
</evidence>
<keyword evidence="1" id="KW-0645">Protease</keyword>
<evidence type="ECO:0000256" key="4">
    <source>
        <dbReference type="ARBA" id="ARBA00023157"/>
    </source>
</evidence>
<dbReference type="SMART" id="SM00020">
    <property type="entry name" value="Tryp_SPc"/>
    <property type="match status" value="2"/>
</dbReference>
<dbReference type="PROSITE" id="PS00134">
    <property type="entry name" value="TRYPSIN_HIS"/>
    <property type="match status" value="1"/>
</dbReference>
<dbReference type="PROSITE" id="PS50024">
    <property type="entry name" value="SEA"/>
    <property type="match status" value="1"/>
</dbReference>